<dbReference type="Proteomes" id="UP001153334">
    <property type="component" value="Unassembled WGS sequence"/>
</dbReference>
<dbReference type="EMBL" id="JAPESX010001133">
    <property type="protein sequence ID" value="KAJ8117092.1"/>
    <property type="molecule type" value="Genomic_DNA"/>
</dbReference>
<proteinExistence type="predicted"/>
<evidence type="ECO:0000313" key="2">
    <source>
        <dbReference type="Proteomes" id="UP001153334"/>
    </source>
</evidence>
<evidence type="ECO:0000313" key="1">
    <source>
        <dbReference type="EMBL" id="KAJ8117092.1"/>
    </source>
</evidence>
<keyword evidence="2" id="KW-1185">Reference proteome</keyword>
<name>A0ACC2IPP3_9PEZI</name>
<reference evidence="1" key="1">
    <citation type="submission" date="2022-11" db="EMBL/GenBank/DDBJ databases">
        <title>Genome Sequence of Nemania bipapillata.</title>
        <authorList>
            <person name="Buettner E."/>
        </authorList>
    </citation>
    <scope>NUCLEOTIDE SEQUENCE</scope>
    <source>
        <strain evidence="1">CP14</strain>
    </source>
</reference>
<sequence>MRIPPIGVIASWPKPNYIDPESRAAAGQSIGSIFLVLVTIVLAIRVYSRKQLTNGFGLDDTFICLAYVPATAFTLTGIITQELFQWGRHIWDVEPKFFTSNLLLMLVHFFLFDLATSLTKLSILAMLRRLTAASSNKTEHAAVLILAALVTANCVVFLIVEVFQCWPISSAWIITGAPHSCINEEAHLMSANIVNTITDFVVVLLPIRTVMTCQLSRRQRAIVISLFGIGLIASSVGIARTYFTWILLTSADYDITRHSWYVWLSSLTELHLGIVSPP</sequence>
<protein>
    <submittedName>
        <fullName evidence="1">Uncharacterized protein</fullName>
    </submittedName>
</protein>
<accession>A0ACC2IPP3</accession>
<comment type="caution">
    <text evidence="1">The sequence shown here is derived from an EMBL/GenBank/DDBJ whole genome shotgun (WGS) entry which is preliminary data.</text>
</comment>
<gene>
    <name evidence="1" type="ORF">ONZ43_g4292</name>
</gene>
<organism evidence="1 2">
    <name type="scientific">Nemania bipapillata</name>
    <dbReference type="NCBI Taxonomy" id="110536"/>
    <lineage>
        <taxon>Eukaryota</taxon>
        <taxon>Fungi</taxon>
        <taxon>Dikarya</taxon>
        <taxon>Ascomycota</taxon>
        <taxon>Pezizomycotina</taxon>
        <taxon>Sordariomycetes</taxon>
        <taxon>Xylariomycetidae</taxon>
        <taxon>Xylariales</taxon>
        <taxon>Xylariaceae</taxon>
        <taxon>Nemania</taxon>
    </lineage>
</organism>